<gene>
    <name evidence="1" type="ORF">Pka01_31460</name>
</gene>
<dbReference type="Proteomes" id="UP000630097">
    <property type="component" value="Unassembled WGS sequence"/>
</dbReference>
<organism evidence="1 2">
    <name type="scientific">Planotetraspora kaengkrachanensis</name>
    <dbReference type="NCBI Taxonomy" id="575193"/>
    <lineage>
        <taxon>Bacteria</taxon>
        <taxon>Bacillati</taxon>
        <taxon>Actinomycetota</taxon>
        <taxon>Actinomycetes</taxon>
        <taxon>Streptosporangiales</taxon>
        <taxon>Streptosporangiaceae</taxon>
        <taxon>Planotetraspora</taxon>
    </lineage>
</organism>
<dbReference type="AlphaFoldDB" id="A0A8J3M5V6"/>
<reference evidence="1 2" key="1">
    <citation type="submission" date="2021-01" db="EMBL/GenBank/DDBJ databases">
        <title>Whole genome shotgun sequence of Planotetraspora kaengkrachanensis NBRC 104272.</title>
        <authorList>
            <person name="Komaki H."/>
            <person name="Tamura T."/>
        </authorList>
    </citation>
    <scope>NUCLEOTIDE SEQUENCE [LARGE SCALE GENOMIC DNA]</scope>
    <source>
        <strain evidence="1 2">NBRC 104272</strain>
    </source>
</reference>
<proteinExistence type="predicted"/>
<dbReference type="Gene3D" id="3.10.590.10">
    <property type="entry name" value="ph1033 like domains"/>
    <property type="match status" value="1"/>
</dbReference>
<dbReference type="EMBL" id="BONV01000012">
    <property type="protein sequence ID" value="GIG80019.1"/>
    <property type="molecule type" value="Genomic_DNA"/>
</dbReference>
<accession>A0A8J3M5V6</accession>
<evidence type="ECO:0000313" key="2">
    <source>
        <dbReference type="Proteomes" id="UP000630097"/>
    </source>
</evidence>
<evidence type="ECO:0000313" key="1">
    <source>
        <dbReference type="EMBL" id="GIG80019.1"/>
    </source>
</evidence>
<keyword evidence="2" id="KW-1185">Reference proteome</keyword>
<comment type="caution">
    <text evidence="1">The sequence shown here is derived from an EMBL/GenBank/DDBJ whole genome shotgun (WGS) entry which is preliminary data.</text>
</comment>
<name>A0A8J3M5V6_9ACTN</name>
<sequence>MAGSIFDTVPIVSSYLLILGEREAVAWVLRESRMAFPPTSRSEVNRLKVGDDLFVLTTRGCWHNPTRDRTRAIGIAKVTSDVVAYAEPVTIAGRDFTRGCQLSLEALAPYLTGVDLVPLVPLLDAFPDKRPGAWPIRLRRPLLQITESDADLLRQNLAAVAAIPSEVVPGYLANIRPVRKIPHREQA</sequence>
<protein>
    <submittedName>
        <fullName evidence="1">Uncharacterized protein</fullName>
    </submittedName>
</protein>